<feature type="region of interest" description="Disordered" evidence="1">
    <location>
        <begin position="503"/>
        <end position="531"/>
    </location>
</feature>
<dbReference type="AlphaFoldDB" id="F0VYL2"/>
<dbReference type="CDD" id="cd23767">
    <property type="entry name" value="IQCD"/>
    <property type="match status" value="1"/>
</dbReference>
<dbReference type="HOGENOM" id="CLU_508551_0_0_1"/>
<feature type="domain" description="IQ motif and ubiquitin-like" evidence="2">
    <location>
        <begin position="387"/>
        <end position="521"/>
    </location>
</feature>
<evidence type="ECO:0000256" key="1">
    <source>
        <dbReference type="SAM" id="MobiDB-lite"/>
    </source>
</evidence>
<reference evidence="3" key="1">
    <citation type="journal article" date="2011" name="PLoS Biol.">
        <title>Gene gain and loss during evolution of obligate parasitism in the white rust pathogen of Arabidopsis thaliana.</title>
        <authorList>
            <person name="Kemen E."/>
            <person name="Gardiner A."/>
            <person name="Schultz-Larsen T."/>
            <person name="Kemen A.C."/>
            <person name="Balmuth A.L."/>
            <person name="Robert-Seilaniantz A."/>
            <person name="Bailey K."/>
            <person name="Holub E."/>
            <person name="Studholme D.J."/>
            <person name="Maclean D."/>
            <person name="Jones J.D."/>
        </authorList>
    </citation>
    <scope>NUCLEOTIDE SEQUENCE</scope>
</reference>
<organism evidence="3">
    <name type="scientific">Albugo laibachii Nc14</name>
    <dbReference type="NCBI Taxonomy" id="890382"/>
    <lineage>
        <taxon>Eukaryota</taxon>
        <taxon>Sar</taxon>
        <taxon>Stramenopiles</taxon>
        <taxon>Oomycota</taxon>
        <taxon>Peronosporomycetes</taxon>
        <taxon>Albuginales</taxon>
        <taxon>Albuginaceae</taxon>
        <taxon>Albugo</taxon>
    </lineage>
</organism>
<proteinExistence type="predicted"/>
<dbReference type="PANTHER" id="PTHR21074:SF0">
    <property type="entry name" value="IQ AND UBIQUITIN-LIKE DOMAIN-CONTAINING PROTEIN"/>
    <property type="match status" value="1"/>
</dbReference>
<dbReference type="PANTHER" id="PTHR21074">
    <property type="entry name" value="IQ AND UBIQUITIN-LIKE DOMAIN-CONTAINING PROTEIN"/>
    <property type="match status" value="1"/>
</dbReference>
<sequence>MSSFPNRSLVVTESTQHSTFKCENFHTAIFRLNFYTDDRIGKRQEEDSQQIESLANNTKTEQCVEFELTLLFEEENVRHKVAVTPQTSLGELKALISSDLRLHEKSLIFPKIQLHMCANDLTLASLHYPESSVESVLHVSIDKRFDLNGTIDGFSFSVASSIKDHQAEAQKEKEYLGGFRHVKMEQVFHHAATQTLSGKTRNKRESYKVQRETQTQELITCSQQTYREAGTQMKRSDLFLYSRNDRAIITRAYVTSSQLKVIWVAAASLIQRLYRGYVARKSLVEKIFRRKEHYESTRLRALRSNELQNRHQKRGMHRRMHPKTAHDFEILYNDLHRWRQNESVQLLNGSTVNTESKLRKEIEQLSGKETHLLHTIERLKMSAAHGNRKQRTSEMLQFMARSKRWQMSDGIVKEVETPFTIRAKELLDLFDALKEYPVHMTDRLQVLKQVTQTVQECESAPSKEVIALIDRETDLLARGRAEKSLEGLRKRTLHAFLRFVESPTSNPGASIPQMEKSRQDRKENKTLTSKT</sequence>
<dbReference type="EMBL" id="FR824046">
    <property type="protein sequence ID" value="CCA13876.1"/>
    <property type="molecule type" value="Genomic_DNA"/>
</dbReference>
<evidence type="ECO:0000259" key="2">
    <source>
        <dbReference type="Pfam" id="PF25805"/>
    </source>
</evidence>
<dbReference type="Pfam" id="PF25805">
    <property type="entry name" value="IQUB"/>
    <property type="match status" value="1"/>
</dbReference>
<dbReference type="PROSITE" id="PS50096">
    <property type="entry name" value="IQ"/>
    <property type="match status" value="1"/>
</dbReference>
<feature type="compositionally biased region" description="Basic and acidic residues" evidence="1">
    <location>
        <begin position="515"/>
        <end position="525"/>
    </location>
</feature>
<dbReference type="InterPro" id="IPR057887">
    <property type="entry name" value="IQUB_helical"/>
</dbReference>
<reference evidence="3" key="2">
    <citation type="submission" date="2011-02" db="EMBL/GenBank/DDBJ databases">
        <authorList>
            <person name="MacLean D."/>
        </authorList>
    </citation>
    <scope>NUCLEOTIDE SEQUENCE</scope>
</reference>
<dbReference type="InterPro" id="IPR000048">
    <property type="entry name" value="IQ_motif_EF-hand-BS"/>
</dbReference>
<dbReference type="Pfam" id="PF00612">
    <property type="entry name" value="IQ"/>
    <property type="match status" value="1"/>
</dbReference>
<evidence type="ECO:0000313" key="3">
    <source>
        <dbReference type="EMBL" id="CCA13876.1"/>
    </source>
</evidence>
<gene>
    <name evidence="3" type="primary">AlNc14C1G19</name>
    <name evidence="3" type="ORF">ALNC14_000190</name>
</gene>
<dbReference type="InterPro" id="IPR037695">
    <property type="entry name" value="IQUB"/>
</dbReference>
<name>F0VYL2_9STRA</name>
<accession>F0VYL2</accession>
<protein>
    <submittedName>
        <fullName evidence="3">IQ and ubiquitinlike domaincontaining protein putative</fullName>
    </submittedName>
</protein>